<organism evidence="4 5">
    <name type="scientific">Apodospora peruviana</name>
    <dbReference type="NCBI Taxonomy" id="516989"/>
    <lineage>
        <taxon>Eukaryota</taxon>
        <taxon>Fungi</taxon>
        <taxon>Dikarya</taxon>
        <taxon>Ascomycota</taxon>
        <taxon>Pezizomycotina</taxon>
        <taxon>Sordariomycetes</taxon>
        <taxon>Sordariomycetidae</taxon>
        <taxon>Sordariales</taxon>
        <taxon>Lasiosphaeriaceae</taxon>
        <taxon>Apodospora</taxon>
    </lineage>
</organism>
<evidence type="ECO:0000313" key="4">
    <source>
        <dbReference type="EMBL" id="KAK3311862.1"/>
    </source>
</evidence>
<dbReference type="EMBL" id="JAUEDM010000012">
    <property type="protein sequence ID" value="KAK3311862.1"/>
    <property type="molecule type" value="Genomic_DNA"/>
</dbReference>
<evidence type="ECO:0000256" key="3">
    <source>
        <dbReference type="ARBA" id="ARBA00023002"/>
    </source>
</evidence>
<sequence length="255" mass="27039">MSTTVLITGANRGIGRGLAEIFLARPNHTVIGAVRDPSSSTASTLQSFRAAKDTKLLLVKISSNSDTDAVDAIATIKAAGVDHLDIVIANAGISSTSAFAKVDGVKLKDIRDMFEVNTLGPLKLFIAAFPLLKATADSKGPGAPKFVGVSTNAASIVDVEENAPYLLAGYGTTKAALNYLVRRAHAENDWLTAFVINPGFAQTDMGNSGARHFGMEKAWVTVEDSVNGIVKFIDEGTRESVSGKFLQYDGEELRY</sequence>
<evidence type="ECO:0000256" key="2">
    <source>
        <dbReference type="ARBA" id="ARBA00022857"/>
    </source>
</evidence>
<dbReference type="InterPro" id="IPR002347">
    <property type="entry name" value="SDR_fam"/>
</dbReference>
<reference evidence="4" key="2">
    <citation type="submission" date="2023-06" db="EMBL/GenBank/DDBJ databases">
        <authorList>
            <consortium name="Lawrence Berkeley National Laboratory"/>
            <person name="Haridas S."/>
            <person name="Hensen N."/>
            <person name="Bonometti L."/>
            <person name="Westerberg I."/>
            <person name="Brannstrom I.O."/>
            <person name="Guillou S."/>
            <person name="Cros-Aarteil S."/>
            <person name="Calhoun S."/>
            <person name="Kuo A."/>
            <person name="Mondo S."/>
            <person name="Pangilinan J."/>
            <person name="Riley R."/>
            <person name="Labutti K."/>
            <person name="Andreopoulos B."/>
            <person name="Lipzen A."/>
            <person name="Chen C."/>
            <person name="Yanf M."/>
            <person name="Daum C."/>
            <person name="Ng V."/>
            <person name="Clum A."/>
            <person name="Steindorff A."/>
            <person name="Ohm R."/>
            <person name="Martin F."/>
            <person name="Silar P."/>
            <person name="Natvig D."/>
            <person name="Lalanne C."/>
            <person name="Gautier V."/>
            <person name="Ament-Velasquez S.L."/>
            <person name="Kruys A."/>
            <person name="Hutchinson M.I."/>
            <person name="Powell A.J."/>
            <person name="Barry K."/>
            <person name="Miller A.N."/>
            <person name="Grigoriev I.V."/>
            <person name="Debuchy R."/>
            <person name="Gladieux P."/>
            <person name="Thoren M.H."/>
            <person name="Johannesson H."/>
        </authorList>
    </citation>
    <scope>NUCLEOTIDE SEQUENCE</scope>
    <source>
        <strain evidence="4">CBS 118394</strain>
    </source>
</reference>
<dbReference type="InterPro" id="IPR036291">
    <property type="entry name" value="NAD(P)-bd_dom_sf"/>
</dbReference>
<dbReference type="SUPFAM" id="SSF51735">
    <property type="entry name" value="NAD(P)-binding Rossmann-fold domains"/>
    <property type="match status" value="1"/>
</dbReference>
<comment type="similarity">
    <text evidence="1">Belongs to the short-chain dehydrogenases/reductases (SDR) family.</text>
</comment>
<dbReference type="GO" id="GO:0005737">
    <property type="term" value="C:cytoplasm"/>
    <property type="evidence" value="ECO:0007669"/>
    <property type="project" value="TreeGrafter"/>
</dbReference>
<dbReference type="PANTHER" id="PTHR43544:SF7">
    <property type="entry name" value="NADB-LER2"/>
    <property type="match status" value="1"/>
</dbReference>
<dbReference type="PANTHER" id="PTHR43544">
    <property type="entry name" value="SHORT-CHAIN DEHYDROGENASE/REDUCTASE"/>
    <property type="match status" value="1"/>
</dbReference>
<dbReference type="GO" id="GO:0016491">
    <property type="term" value="F:oxidoreductase activity"/>
    <property type="evidence" value="ECO:0007669"/>
    <property type="project" value="UniProtKB-KW"/>
</dbReference>
<dbReference type="Gene3D" id="3.40.50.720">
    <property type="entry name" value="NAD(P)-binding Rossmann-like Domain"/>
    <property type="match status" value="1"/>
</dbReference>
<dbReference type="Pfam" id="PF00106">
    <property type="entry name" value="adh_short"/>
    <property type="match status" value="1"/>
</dbReference>
<gene>
    <name evidence="4" type="ORF">B0H66DRAFT_614621</name>
</gene>
<proteinExistence type="inferred from homology"/>
<keyword evidence="5" id="KW-1185">Reference proteome</keyword>
<dbReference type="Proteomes" id="UP001283341">
    <property type="component" value="Unassembled WGS sequence"/>
</dbReference>
<reference evidence="4" key="1">
    <citation type="journal article" date="2023" name="Mol. Phylogenet. Evol.">
        <title>Genome-scale phylogeny and comparative genomics of the fungal order Sordariales.</title>
        <authorList>
            <person name="Hensen N."/>
            <person name="Bonometti L."/>
            <person name="Westerberg I."/>
            <person name="Brannstrom I.O."/>
            <person name="Guillou S."/>
            <person name="Cros-Aarteil S."/>
            <person name="Calhoun S."/>
            <person name="Haridas S."/>
            <person name="Kuo A."/>
            <person name="Mondo S."/>
            <person name="Pangilinan J."/>
            <person name="Riley R."/>
            <person name="LaButti K."/>
            <person name="Andreopoulos B."/>
            <person name="Lipzen A."/>
            <person name="Chen C."/>
            <person name="Yan M."/>
            <person name="Daum C."/>
            <person name="Ng V."/>
            <person name="Clum A."/>
            <person name="Steindorff A."/>
            <person name="Ohm R.A."/>
            <person name="Martin F."/>
            <person name="Silar P."/>
            <person name="Natvig D.O."/>
            <person name="Lalanne C."/>
            <person name="Gautier V."/>
            <person name="Ament-Velasquez S.L."/>
            <person name="Kruys A."/>
            <person name="Hutchinson M.I."/>
            <person name="Powell A.J."/>
            <person name="Barry K."/>
            <person name="Miller A.N."/>
            <person name="Grigoriev I.V."/>
            <person name="Debuchy R."/>
            <person name="Gladieux P."/>
            <person name="Hiltunen Thoren M."/>
            <person name="Johannesson H."/>
        </authorList>
    </citation>
    <scope>NUCLEOTIDE SEQUENCE</scope>
    <source>
        <strain evidence="4">CBS 118394</strain>
    </source>
</reference>
<accession>A0AAE0HSL7</accession>
<comment type="caution">
    <text evidence="4">The sequence shown here is derived from an EMBL/GenBank/DDBJ whole genome shotgun (WGS) entry which is preliminary data.</text>
</comment>
<evidence type="ECO:0000313" key="5">
    <source>
        <dbReference type="Proteomes" id="UP001283341"/>
    </source>
</evidence>
<dbReference type="InterPro" id="IPR051468">
    <property type="entry name" value="Fungal_SecMetab_SDRs"/>
</dbReference>
<dbReference type="PRINTS" id="PR00081">
    <property type="entry name" value="GDHRDH"/>
</dbReference>
<keyword evidence="2" id="KW-0521">NADP</keyword>
<dbReference type="AlphaFoldDB" id="A0AAE0HSL7"/>
<name>A0AAE0HSL7_9PEZI</name>
<protein>
    <submittedName>
        <fullName evidence="4">Uncharacterized protein</fullName>
    </submittedName>
</protein>
<keyword evidence="3" id="KW-0560">Oxidoreductase</keyword>
<evidence type="ECO:0000256" key="1">
    <source>
        <dbReference type="ARBA" id="ARBA00006484"/>
    </source>
</evidence>